<proteinExistence type="predicted"/>
<dbReference type="RefSeq" id="WP_015210959.1">
    <property type="nucleotide sequence ID" value="NC_019757.1"/>
</dbReference>
<dbReference type="PANTHER" id="PTHR34849">
    <property type="entry name" value="SSL5025 PROTEIN"/>
    <property type="match status" value="1"/>
</dbReference>
<dbReference type="InterPro" id="IPR007367">
    <property type="entry name" value="DUF433"/>
</dbReference>
<dbReference type="STRING" id="56107.Cylst_5729"/>
<dbReference type="PATRIC" id="fig|56107.3.peg.6293"/>
<protein>
    <recommendedName>
        <fullName evidence="3">DUF433 domain-containing protein</fullName>
    </recommendedName>
</protein>
<dbReference type="EMBL" id="CP003642">
    <property type="protein sequence ID" value="AFZ27725.1"/>
    <property type="molecule type" value="Genomic_DNA"/>
</dbReference>
<evidence type="ECO:0000313" key="2">
    <source>
        <dbReference type="Proteomes" id="UP000010475"/>
    </source>
</evidence>
<dbReference type="AlphaFoldDB" id="K9X4X5"/>
<dbReference type="eggNOG" id="COG2442">
    <property type="taxonomic scope" value="Bacteria"/>
</dbReference>
<dbReference type="PANTHER" id="PTHR34849:SF3">
    <property type="entry name" value="SSR2962 PROTEIN"/>
    <property type="match status" value="1"/>
</dbReference>
<dbReference type="Gene3D" id="1.10.10.10">
    <property type="entry name" value="Winged helix-like DNA-binding domain superfamily/Winged helix DNA-binding domain"/>
    <property type="match status" value="1"/>
</dbReference>
<evidence type="ECO:0000313" key="1">
    <source>
        <dbReference type="EMBL" id="AFZ27725.1"/>
    </source>
</evidence>
<name>K9X4X5_9NOST</name>
<reference evidence="1 2" key="1">
    <citation type="submission" date="2012-06" db="EMBL/GenBank/DDBJ databases">
        <title>Finished chromosome of genome of Cylindrospermum stagnale PCC 7417.</title>
        <authorList>
            <consortium name="US DOE Joint Genome Institute"/>
            <person name="Gugger M."/>
            <person name="Coursin T."/>
            <person name="Rippka R."/>
            <person name="Tandeau De Marsac N."/>
            <person name="Huntemann M."/>
            <person name="Wei C.-L."/>
            <person name="Han J."/>
            <person name="Detter J.C."/>
            <person name="Han C."/>
            <person name="Tapia R."/>
            <person name="Chen A."/>
            <person name="Kyrpides N."/>
            <person name="Mavromatis K."/>
            <person name="Markowitz V."/>
            <person name="Szeto E."/>
            <person name="Ivanova N."/>
            <person name="Pagani I."/>
            <person name="Pati A."/>
            <person name="Goodwin L."/>
            <person name="Nordberg H.P."/>
            <person name="Cantor M.N."/>
            <person name="Hua S.X."/>
            <person name="Woyke T."/>
            <person name="Kerfeld C.A."/>
        </authorList>
    </citation>
    <scope>NUCLEOTIDE SEQUENCE [LARGE SCALE GENOMIC DNA]</scope>
    <source>
        <strain evidence="1 2">PCC 7417</strain>
    </source>
</reference>
<dbReference type="HOGENOM" id="CLU_126005_2_1_3"/>
<gene>
    <name evidence="1" type="ORF">Cylst_5729</name>
</gene>
<dbReference type="Pfam" id="PF04255">
    <property type="entry name" value="DUF433"/>
    <property type="match status" value="1"/>
</dbReference>
<organism evidence="1 2">
    <name type="scientific">Cylindrospermum stagnale PCC 7417</name>
    <dbReference type="NCBI Taxonomy" id="56107"/>
    <lineage>
        <taxon>Bacteria</taxon>
        <taxon>Bacillati</taxon>
        <taxon>Cyanobacteriota</taxon>
        <taxon>Cyanophyceae</taxon>
        <taxon>Nostocales</taxon>
        <taxon>Nostocaceae</taxon>
        <taxon>Cylindrospermum</taxon>
    </lineage>
</organism>
<dbReference type="Proteomes" id="UP000010475">
    <property type="component" value="Chromosome"/>
</dbReference>
<evidence type="ECO:0008006" key="3">
    <source>
        <dbReference type="Google" id="ProtNLM"/>
    </source>
</evidence>
<dbReference type="OrthoDB" id="9808242at2"/>
<dbReference type="InterPro" id="IPR009057">
    <property type="entry name" value="Homeodomain-like_sf"/>
</dbReference>
<dbReference type="InterPro" id="IPR036388">
    <property type="entry name" value="WH-like_DNA-bd_sf"/>
</dbReference>
<dbReference type="SUPFAM" id="SSF46689">
    <property type="entry name" value="Homeodomain-like"/>
    <property type="match status" value="1"/>
</dbReference>
<sequence>MNNTLLQRISIDSNICHGKPCIRGLRYPVEFILELLSAGMSIEDILADYDDLEREDILAVLLFAARLSQVKSIHKIA</sequence>
<accession>K9X4X5</accession>
<keyword evidence="2" id="KW-1185">Reference proteome</keyword>
<dbReference type="KEGG" id="csg:Cylst_5729"/>